<dbReference type="InterPro" id="IPR050291">
    <property type="entry name" value="CDF_Transporter"/>
</dbReference>
<keyword evidence="3 6" id="KW-0812">Transmembrane</keyword>
<evidence type="ECO:0000256" key="5">
    <source>
        <dbReference type="ARBA" id="ARBA00023136"/>
    </source>
</evidence>
<dbReference type="InterPro" id="IPR058533">
    <property type="entry name" value="Cation_efflux_TM"/>
</dbReference>
<sequence length="347" mass="38313">MRLGRRRSRAGEDRARFGHTELPDEQEQALRRAVRLEWTTIGFLCMTIVLVFLVMGRSQAMKAAFVEDALSLIPPIAFLVAVRVTRRRPSARHPYGYHRAVGVGHLVAATALFVMGAMLVVDSSMSLLAAEHPPIGLLEIGGWQVWGGWLMIAVMAWSAVPPVLLGRAKMPLSETLHDRVLHADADMNRADWMTAVATIVGVLGIGVGLWWMDAVAALFVSGGILRDGVRNLRTAVSALIDARAATYDGQDTHPLVRRIDERLEELDWVEQARSRVRDQGHVFHVEAFVVPVAGRAPSLRELVEAREACVALDWKVDDMVVIPSEELPERMLPGVREELAGGHDADR</sequence>
<dbReference type="Pfam" id="PF01545">
    <property type="entry name" value="Cation_efflux"/>
    <property type="match status" value="1"/>
</dbReference>
<feature type="domain" description="Cation efflux protein transmembrane" evidence="7">
    <location>
        <begin position="43"/>
        <end position="240"/>
    </location>
</feature>
<evidence type="ECO:0000313" key="9">
    <source>
        <dbReference type="Proteomes" id="UP001596455"/>
    </source>
</evidence>
<feature type="transmembrane region" description="Helical" evidence="6">
    <location>
        <begin position="36"/>
        <end position="55"/>
    </location>
</feature>
<protein>
    <submittedName>
        <fullName evidence="8">Cation diffusion facilitator family transporter</fullName>
    </submittedName>
</protein>
<name>A0ABW2QDW6_9MICO</name>
<reference evidence="9" key="1">
    <citation type="journal article" date="2019" name="Int. J. Syst. Evol. Microbiol.">
        <title>The Global Catalogue of Microorganisms (GCM) 10K type strain sequencing project: providing services to taxonomists for standard genome sequencing and annotation.</title>
        <authorList>
            <consortium name="The Broad Institute Genomics Platform"/>
            <consortium name="The Broad Institute Genome Sequencing Center for Infectious Disease"/>
            <person name="Wu L."/>
            <person name="Ma J."/>
        </authorList>
    </citation>
    <scope>NUCLEOTIDE SEQUENCE [LARGE SCALE GENOMIC DNA]</scope>
    <source>
        <strain evidence="9">JCM 1490</strain>
    </source>
</reference>
<evidence type="ECO:0000256" key="1">
    <source>
        <dbReference type="ARBA" id="ARBA00004141"/>
    </source>
</evidence>
<dbReference type="PANTHER" id="PTHR43840:SF15">
    <property type="entry name" value="MITOCHONDRIAL METAL TRANSPORTER 1-RELATED"/>
    <property type="match status" value="1"/>
</dbReference>
<keyword evidence="4 6" id="KW-1133">Transmembrane helix</keyword>
<dbReference type="Gene3D" id="1.20.1510.10">
    <property type="entry name" value="Cation efflux protein transmembrane domain"/>
    <property type="match status" value="1"/>
</dbReference>
<dbReference type="SUPFAM" id="SSF161111">
    <property type="entry name" value="Cation efflux protein transmembrane domain-like"/>
    <property type="match status" value="1"/>
</dbReference>
<dbReference type="PANTHER" id="PTHR43840">
    <property type="entry name" value="MITOCHONDRIAL METAL TRANSPORTER 1-RELATED"/>
    <property type="match status" value="1"/>
</dbReference>
<comment type="caution">
    <text evidence="8">The sequence shown here is derived from an EMBL/GenBank/DDBJ whole genome shotgun (WGS) entry which is preliminary data.</text>
</comment>
<feature type="transmembrane region" description="Helical" evidence="6">
    <location>
        <begin position="192"/>
        <end position="212"/>
    </location>
</feature>
<keyword evidence="5 6" id="KW-0472">Membrane</keyword>
<organism evidence="8 9">
    <name type="scientific">Georgenia alba</name>
    <dbReference type="NCBI Taxonomy" id="2233858"/>
    <lineage>
        <taxon>Bacteria</taxon>
        <taxon>Bacillati</taxon>
        <taxon>Actinomycetota</taxon>
        <taxon>Actinomycetes</taxon>
        <taxon>Micrococcales</taxon>
        <taxon>Bogoriellaceae</taxon>
        <taxon>Georgenia</taxon>
    </lineage>
</organism>
<dbReference type="InterPro" id="IPR027469">
    <property type="entry name" value="Cation_efflux_TMD_sf"/>
</dbReference>
<evidence type="ECO:0000256" key="2">
    <source>
        <dbReference type="ARBA" id="ARBA00022448"/>
    </source>
</evidence>
<dbReference type="Proteomes" id="UP001596455">
    <property type="component" value="Unassembled WGS sequence"/>
</dbReference>
<feature type="transmembrane region" description="Helical" evidence="6">
    <location>
        <begin position="61"/>
        <end position="82"/>
    </location>
</feature>
<evidence type="ECO:0000259" key="7">
    <source>
        <dbReference type="Pfam" id="PF01545"/>
    </source>
</evidence>
<dbReference type="EMBL" id="JBHTCQ010000002">
    <property type="protein sequence ID" value="MFC7405578.1"/>
    <property type="molecule type" value="Genomic_DNA"/>
</dbReference>
<dbReference type="RefSeq" id="WP_382394141.1">
    <property type="nucleotide sequence ID" value="NZ_JBHTCQ010000002.1"/>
</dbReference>
<keyword evidence="9" id="KW-1185">Reference proteome</keyword>
<evidence type="ECO:0000256" key="4">
    <source>
        <dbReference type="ARBA" id="ARBA00022989"/>
    </source>
</evidence>
<accession>A0ABW2QDW6</accession>
<feature type="transmembrane region" description="Helical" evidence="6">
    <location>
        <begin position="141"/>
        <end position="160"/>
    </location>
</feature>
<evidence type="ECO:0000256" key="3">
    <source>
        <dbReference type="ARBA" id="ARBA00022692"/>
    </source>
</evidence>
<evidence type="ECO:0000313" key="8">
    <source>
        <dbReference type="EMBL" id="MFC7405578.1"/>
    </source>
</evidence>
<proteinExistence type="predicted"/>
<gene>
    <name evidence="8" type="ORF">ACFQQL_10705</name>
</gene>
<keyword evidence="2" id="KW-0813">Transport</keyword>
<evidence type="ECO:0000256" key="6">
    <source>
        <dbReference type="SAM" id="Phobius"/>
    </source>
</evidence>
<feature type="transmembrane region" description="Helical" evidence="6">
    <location>
        <begin position="103"/>
        <end position="121"/>
    </location>
</feature>
<comment type="subcellular location">
    <subcellularLocation>
        <location evidence="1">Membrane</location>
        <topology evidence="1">Multi-pass membrane protein</topology>
    </subcellularLocation>
</comment>